<dbReference type="OrthoDB" id="1055148at2759"/>
<evidence type="ECO:0000256" key="23">
    <source>
        <dbReference type="SAM" id="Phobius"/>
    </source>
</evidence>
<dbReference type="CDD" id="cd20617">
    <property type="entry name" value="CYP1_2-like"/>
    <property type="match status" value="1"/>
</dbReference>
<evidence type="ECO:0000256" key="18">
    <source>
        <dbReference type="ARBA" id="ARBA00044282"/>
    </source>
</evidence>
<comment type="subcellular location">
    <subcellularLocation>
        <location evidence="1">Endomembrane system</location>
        <topology evidence="1">Peripheral membrane protein</topology>
    </subcellularLocation>
    <subcellularLocation>
        <location evidence="3">Endoplasmic reticulum membrane</location>
    </subcellularLocation>
    <subcellularLocation>
        <location evidence="2">Microsome membrane</location>
    </subcellularLocation>
</comment>
<dbReference type="GO" id="GO:0004509">
    <property type="term" value="F:steroid 21-monooxygenase activity"/>
    <property type="evidence" value="ECO:0007669"/>
    <property type="project" value="UniProtKB-EC"/>
</dbReference>
<dbReference type="PROSITE" id="PS00086">
    <property type="entry name" value="CYTOCHROME_P450"/>
    <property type="match status" value="1"/>
</dbReference>
<evidence type="ECO:0000256" key="14">
    <source>
        <dbReference type="ARBA" id="ARBA00044040"/>
    </source>
</evidence>
<dbReference type="RefSeq" id="XP_780369.3">
    <property type="nucleotide sequence ID" value="XM_775276.5"/>
</dbReference>
<dbReference type="InterPro" id="IPR017972">
    <property type="entry name" value="Cyt_P450_CS"/>
</dbReference>
<dbReference type="EC" id="1.14.14.16" evidence="14"/>
<evidence type="ECO:0000256" key="9">
    <source>
        <dbReference type="ARBA" id="ARBA00023002"/>
    </source>
</evidence>
<dbReference type="PANTHER" id="PTHR24300:SF397">
    <property type="entry name" value="CYTOCHROME P450 2U1"/>
    <property type="match status" value="1"/>
</dbReference>
<dbReference type="OMA" id="VPHSPIE"/>
<evidence type="ECO:0000313" key="24">
    <source>
        <dbReference type="EnsemblMetazoa" id="XP_780369"/>
    </source>
</evidence>
<dbReference type="Gene3D" id="1.10.630.10">
    <property type="entry name" value="Cytochrome P450"/>
    <property type="match status" value="1"/>
</dbReference>
<comment type="similarity">
    <text evidence="4 22">Belongs to the cytochrome P450 family.</text>
</comment>
<keyword evidence="8" id="KW-0492">Microsome</keyword>
<keyword evidence="10 21" id="KW-0408">Iron</keyword>
<dbReference type="Pfam" id="PF00067">
    <property type="entry name" value="p450"/>
    <property type="match status" value="1"/>
</dbReference>
<evidence type="ECO:0000256" key="7">
    <source>
        <dbReference type="ARBA" id="ARBA00022824"/>
    </source>
</evidence>
<evidence type="ECO:0000256" key="1">
    <source>
        <dbReference type="ARBA" id="ARBA00004184"/>
    </source>
</evidence>
<evidence type="ECO:0000256" key="2">
    <source>
        <dbReference type="ARBA" id="ARBA00004524"/>
    </source>
</evidence>
<keyword evidence="23" id="KW-1133">Transmembrane helix</keyword>
<evidence type="ECO:0000256" key="21">
    <source>
        <dbReference type="PIRSR" id="PIRSR602401-1"/>
    </source>
</evidence>
<dbReference type="PANTHER" id="PTHR24300">
    <property type="entry name" value="CYTOCHROME P450 508A4-RELATED"/>
    <property type="match status" value="1"/>
</dbReference>
<dbReference type="GO" id="GO:0005506">
    <property type="term" value="F:iron ion binding"/>
    <property type="evidence" value="ECO:0007669"/>
    <property type="project" value="InterPro"/>
</dbReference>
<keyword evidence="6 21" id="KW-0479">Metal-binding</keyword>
<keyword evidence="12" id="KW-0446">Lipid-binding</keyword>
<dbReference type="KEGG" id="spu:574874"/>
<keyword evidence="9 22" id="KW-0560">Oxidoreductase</keyword>
<dbReference type="InterPro" id="IPR036396">
    <property type="entry name" value="Cyt_P450_sf"/>
</dbReference>
<dbReference type="SUPFAM" id="SSF48264">
    <property type="entry name" value="Cytochrome P450"/>
    <property type="match status" value="1"/>
</dbReference>
<keyword evidence="7" id="KW-0256">Endoplasmic reticulum</keyword>
<dbReference type="InParanoid" id="A0A7M7R960"/>
<evidence type="ECO:0000256" key="22">
    <source>
        <dbReference type="RuleBase" id="RU000461"/>
    </source>
</evidence>
<dbReference type="GO" id="GO:0016712">
    <property type="term" value="F:oxidoreductase activity, acting on paired donors, with incorporation or reduction of molecular oxygen, reduced flavin or flavoprotein as one donor, and incorporation of one atom of oxygen"/>
    <property type="evidence" value="ECO:0000318"/>
    <property type="project" value="GO_Central"/>
</dbReference>
<evidence type="ECO:0000256" key="6">
    <source>
        <dbReference type="ARBA" id="ARBA00022723"/>
    </source>
</evidence>
<evidence type="ECO:0000256" key="15">
    <source>
        <dbReference type="ARBA" id="ARBA00044116"/>
    </source>
</evidence>
<dbReference type="GO" id="GO:0006805">
    <property type="term" value="P:xenobiotic metabolic process"/>
    <property type="evidence" value="ECO:0000318"/>
    <property type="project" value="GO_Central"/>
</dbReference>
<feature type="binding site" description="axial binding residue" evidence="21">
    <location>
        <position position="478"/>
    </location>
    <ligand>
        <name>heme</name>
        <dbReference type="ChEBI" id="CHEBI:30413"/>
    </ligand>
    <ligandPart>
        <name>Fe</name>
        <dbReference type="ChEBI" id="CHEBI:18248"/>
    </ligandPart>
</feature>
<proteinExistence type="inferred from homology"/>
<keyword evidence="5 21" id="KW-0349">Heme</keyword>
<evidence type="ECO:0000256" key="3">
    <source>
        <dbReference type="ARBA" id="ARBA00004586"/>
    </source>
</evidence>
<accession>A0A7M7R960</accession>
<name>A0A7M7R960_STRPU</name>
<evidence type="ECO:0000256" key="11">
    <source>
        <dbReference type="ARBA" id="ARBA00023033"/>
    </source>
</evidence>
<keyword evidence="11 22" id="KW-0503">Monooxygenase</keyword>
<dbReference type="PRINTS" id="PR00463">
    <property type="entry name" value="EP450I"/>
</dbReference>
<reference evidence="25" key="1">
    <citation type="submission" date="2015-02" db="EMBL/GenBank/DDBJ databases">
        <title>Genome sequencing for Strongylocentrotus purpuratus.</title>
        <authorList>
            <person name="Murali S."/>
            <person name="Liu Y."/>
            <person name="Vee V."/>
            <person name="English A."/>
            <person name="Wang M."/>
            <person name="Skinner E."/>
            <person name="Han Y."/>
            <person name="Muzny D.M."/>
            <person name="Worley K.C."/>
            <person name="Gibbs R.A."/>
        </authorList>
    </citation>
    <scope>NUCLEOTIDE SEQUENCE</scope>
</reference>
<dbReference type="AlphaFoldDB" id="A0A7M7R960"/>
<protein>
    <recommendedName>
        <fullName evidence="15">Steroid 21-hydroxylase</fullName>
        <ecNumber evidence="14">1.14.14.16</ecNumber>
    </recommendedName>
    <alternativeName>
        <fullName evidence="19">21-OHase</fullName>
    </alternativeName>
    <alternativeName>
        <fullName evidence="16">Cytochrome P-450c21</fullName>
    </alternativeName>
    <alternativeName>
        <fullName evidence="20">Cytochrome P450 21</fullName>
    </alternativeName>
    <alternativeName>
        <fullName evidence="18">Cytochrome P450 XXI</fullName>
    </alternativeName>
    <alternativeName>
        <fullName evidence="17">Cytochrome P450-C21</fullName>
    </alternativeName>
</protein>
<evidence type="ECO:0000256" key="20">
    <source>
        <dbReference type="ARBA" id="ARBA00044342"/>
    </source>
</evidence>
<reference evidence="24" key="2">
    <citation type="submission" date="2021-01" db="UniProtKB">
        <authorList>
            <consortium name="EnsemblMetazoa"/>
        </authorList>
    </citation>
    <scope>IDENTIFICATION</scope>
</reference>
<comment type="cofactor">
    <cofactor evidence="21">
        <name>heme</name>
        <dbReference type="ChEBI" id="CHEBI:30413"/>
    </cofactor>
</comment>
<dbReference type="GO" id="GO:0020037">
    <property type="term" value="F:heme binding"/>
    <property type="evidence" value="ECO:0000318"/>
    <property type="project" value="GO_Central"/>
</dbReference>
<dbReference type="FunFam" id="1.10.630.10:FF:000049">
    <property type="entry name" value="steroid 21-hydroxylase isoform X1"/>
    <property type="match status" value="1"/>
</dbReference>
<evidence type="ECO:0000256" key="8">
    <source>
        <dbReference type="ARBA" id="ARBA00022848"/>
    </source>
</evidence>
<evidence type="ECO:0000256" key="17">
    <source>
        <dbReference type="ARBA" id="ARBA00044265"/>
    </source>
</evidence>
<feature type="transmembrane region" description="Helical" evidence="23">
    <location>
        <begin position="33"/>
        <end position="53"/>
    </location>
</feature>
<dbReference type="InterPro" id="IPR050182">
    <property type="entry name" value="Cytochrome_P450_fam2"/>
</dbReference>
<sequence length="545" mass="62142">MLNVIMKKYGAVSPKTLKSTLQFLLRLMGNRRHTTYILALISLVLATISLRIGGQGRRRRRGKLPPGPMGWPIVGMLPYMDPENPAQSVWDMSKQYGSVFCGRLGSHLAVFINDYETIKEAFSRKDDAFSDRPRITMFEVYTNGHGVATCYFDNHWKEQRRFAMKAFRHFGVGKPDSVFEEYLMRESKHLLHAYSRKHVAFNLKPFLDMAACNIISSMTFGNRFSYTERTFQQFLQALDDIFHAADVAGVTNYLSFMKYLPFSGYSSLDRRSRELESGLFVREREGHKRTYVASETRDLIDAFLHEIRKKKEEGVDSDKTGFSDKMILHFIADMFAAGTDTTSNSTQWLLLFAAKYEKEQLRVQEELDRVVGRDRLPTLSDRKNLPYTEAFMVESMRCAVGGPFAVPHAAVRDTEFKGFFIPKGTVIVSNILAVLRDPKMFPEPEEFRPSRFLSEDGNLRKDLIERVSAQFGVGRRTCIGDQMARAERYIFLTHLIHTYNLSGASGPDSLSLKSHGGLTRNPVPYDVILTERTPTVASAKKSHGF</sequence>
<dbReference type="InterPro" id="IPR002401">
    <property type="entry name" value="Cyt_P450_E_grp-I"/>
</dbReference>
<dbReference type="GO" id="GO:0005789">
    <property type="term" value="C:endoplasmic reticulum membrane"/>
    <property type="evidence" value="ECO:0007669"/>
    <property type="project" value="UniProtKB-SubCell"/>
</dbReference>
<dbReference type="GeneID" id="574874"/>
<evidence type="ECO:0000256" key="10">
    <source>
        <dbReference type="ARBA" id="ARBA00023004"/>
    </source>
</evidence>
<evidence type="ECO:0000256" key="19">
    <source>
        <dbReference type="ARBA" id="ARBA00044304"/>
    </source>
</evidence>
<keyword evidence="13 23" id="KW-0472">Membrane</keyword>
<dbReference type="Proteomes" id="UP000007110">
    <property type="component" value="Unassembled WGS sequence"/>
</dbReference>
<evidence type="ECO:0000256" key="5">
    <source>
        <dbReference type="ARBA" id="ARBA00022617"/>
    </source>
</evidence>
<evidence type="ECO:0000256" key="16">
    <source>
        <dbReference type="ARBA" id="ARBA00044217"/>
    </source>
</evidence>
<dbReference type="InterPro" id="IPR001128">
    <property type="entry name" value="Cyt_P450"/>
</dbReference>
<dbReference type="GO" id="GO:0008395">
    <property type="term" value="F:steroid hydroxylase activity"/>
    <property type="evidence" value="ECO:0000318"/>
    <property type="project" value="GO_Central"/>
</dbReference>
<keyword evidence="23" id="KW-0812">Transmembrane</keyword>
<dbReference type="GO" id="GO:0008202">
    <property type="term" value="P:steroid metabolic process"/>
    <property type="evidence" value="ECO:0000318"/>
    <property type="project" value="GO_Central"/>
</dbReference>
<dbReference type="GO" id="GO:0008289">
    <property type="term" value="F:lipid binding"/>
    <property type="evidence" value="ECO:0007669"/>
    <property type="project" value="UniProtKB-KW"/>
</dbReference>
<dbReference type="GO" id="GO:0006082">
    <property type="term" value="P:organic acid metabolic process"/>
    <property type="evidence" value="ECO:0000318"/>
    <property type="project" value="GO_Central"/>
</dbReference>
<dbReference type="PRINTS" id="PR00385">
    <property type="entry name" value="P450"/>
</dbReference>
<dbReference type="EnsemblMetazoa" id="XM_775276">
    <property type="protein sequence ID" value="XP_780369"/>
    <property type="gene ID" value="LOC574874"/>
</dbReference>
<organism evidence="24 25">
    <name type="scientific">Strongylocentrotus purpuratus</name>
    <name type="common">Purple sea urchin</name>
    <dbReference type="NCBI Taxonomy" id="7668"/>
    <lineage>
        <taxon>Eukaryota</taxon>
        <taxon>Metazoa</taxon>
        <taxon>Echinodermata</taxon>
        <taxon>Eleutherozoa</taxon>
        <taxon>Echinozoa</taxon>
        <taxon>Echinoidea</taxon>
        <taxon>Euechinoidea</taxon>
        <taxon>Echinacea</taxon>
        <taxon>Camarodonta</taxon>
        <taxon>Echinidea</taxon>
        <taxon>Strongylocentrotidae</taxon>
        <taxon>Strongylocentrotus</taxon>
    </lineage>
</organism>
<evidence type="ECO:0000256" key="12">
    <source>
        <dbReference type="ARBA" id="ARBA00023121"/>
    </source>
</evidence>
<keyword evidence="25" id="KW-1185">Reference proteome</keyword>
<evidence type="ECO:0000256" key="13">
    <source>
        <dbReference type="ARBA" id="ARBA00023136"/>
    </source>
</evidence>
<dbReference type="GO" id="GO:0005737">
    <property type="term" value="C:cytoplasm"/>
    <property type="evidence" value="ECO:0000318"/>
    <property type="project" value="GO_Central"/>
</dbReference>
<dbReference type="GO" id="GO:0008610">
    <property type="term" value="P:lipid biosynthetic process"/>
    <property type="evidence" value="ECO:0007669"/>
    <property type="project" value="UniProtKB-ARBA"/>
</dbReference>
<evidence type="ECO:0000313" key="25">
    <source>
        <dbReference type="Proteomes" id="UP000007110"/>
    </source>
</evidence>
<evidence type="ECO:0000256" key="4">
    <source>
        <dbReference type="ARBA" id="ARBA00010617"/>
    </source>
</evidence>